<protein>
    <submittedName>
        <fullName evidence="2">Uncharacterized protein</fullName>
    </submittedName>
</protein>
<feature type="region of interest" description="Disordered" evidence="1">
    <location>
        <begin position="89"/>
        <end position="167"/>
    </location>
</feature>
<dbReference type="RefSeq" id="WP_366088899.1">
    <property type="nucleotide sequence ID" value="NZ_JBFASG010000019.1"/>
</dbReference>
<proteinExistence type="predicted"/>
<evidence type="ECO:0000313" key="2">
    <source>
        <dbReference type="EMBL" id="MEV4925071.1"/>
    </source>
</evidence>
<reference evidence="2 3" key="1">
    <citation type="submission" date="2024-06" db="EMBL/GenBank/DDBJ databases">
        <title>The Natural Products Discovery Center: Release of the First 8490 Sequenced Strains for Exploring Actinobacteria Biosynthetic Diversity.</title>
        <authorList>
            <person name="Kalkreuter E."/>
            <person name="Kautsar S.A."/>
            <person name="Yang D."/>
            <person name="Bader C.D."/>
            <person name="Teijaro C.N."/>
            <person name="Fluegel L."/>
            <person name="Davis C.M."/>
            <person name="Simpson J.R."/>
            <person name="Lauterbach L."/>
            <person name="Steele A.D."/>
            <person name="Gui C."/>
            <person name="Meng S."/>
            <person name="Li G."/>
            <person name="Viehrig K."/>
            <person name="Ye F."/>
            <person name="Su P."/>
            <person name="Kiefer A.F."/>
            <person name="Nichols A."/>
            <person name="Cepeda A.J."/>
            <person name="Yan W."/>
            <person name="Fan B."/>
            <person name="Jiang Y."/>
            <person name="Adhikari A."/>
            <person name="Zheng C.-J."/>
            <person name="Schuster L."/>
            <person name="Cowan T.M."/>
            <person name="Smanski M.J."/>
            <person name="Chevrette M.G."/>
            <person name="De Carvalho L.P.S."/>
            <person name="Shen B."/>
        </authorList>
    </citation>
    <scope>NUCLEOTIDE SEQUENCE [LARGE SCALE GENOMIC DNA]</scope>
    <source>
        <strain evidence="2 3">NPDC053791</strain>
    </source>
</reference>
<dbReference type="EMBL" id="JBFASG010000019">
    <property type="protein sequence ID" value="MEV4925071.1"/>
    <property type="molecule type" value="Genomic_DNA"/>
</dbReference>
<evidence type="ECO:0000256" key="1">
    <source>
        <dbReference type="SAM" id="MobiDB-lite"/>
    </source>
</evidence>
<comment type="caution">
    <text evidence="2">The sequence shown here is derived from an EMBL/GenBank/DDBJ whole genome shotgun (WGS) entry which is preliminary data.</text>
</comment>
<dbReference type="Proteomes" id="UP001552479">
    <property type="component" value="Unassembled WGS sequence"/>
</dbReference>
<keyword evidence="3" id="KW-1185">Reference proteome</keyword>
<sequence length="187" mass="20324">MSNEIIRHARLSSDAARLLTWQLSLPEGLDQPPSETAKRAGIKKTGFIRAKRQLAAEGYFHEWRRQGEGGRWSTTQLISNVPLSEQAAIAVRDGRPADRIPAVGQPEDRPVGRSQENTEQNIYNPPSPPPASADPEDAHPQTEAIDELPSAETTEPAPGVPAVPGPLTERGALALAVVSHSERRLRL</sequence>
<gene>
    <name evidence="2" type="ORF">AB0L03_19910</name>
</gene>
<organism evidence="2 3">
    <name type="scientific">Streptomyces roseoverticillatus</name>
    <dbReference type="NCBI Taxonomy" id="66429"/>
    <lineage>
        <taxon>Bacteria</taxon>
        <taxon>Bacillati</taxon>
        <taxon>Actinomycetota</taxon>
        <taxon>Actinomycetes</taxon>
        <taxon>Kitasatosporales</taxon>
        <taxon>Streptomycetaceae</taxon>
        <taxon>Streptomyces</taxon>
    </lineage>
</organism>
<feature type="compositionally biased region" description="Polar residues" evidence="1">
    <location>
        <begin position="114"/>
        <end position="124"/>
    </location>
</feature>
<accession>A0ABV3IX64</accession>
<evidence type="ECO:0000313" key="3">
    <source>
        <dbReference type="Proteomes" id="UP001552479"/>
    </source>
</evidence>
<name>A0ABV3IX64_9ACTN</name>